<comment type="similarity">
    <text evidence="2">Belongs to the translokin family.</text>
</comment>
<evidence type="ECO:0000256" key="5">
    <source>
        <dbReference type="ARBA" id="ARBA00023054"/>
    </source>
</evidence>
<dbReference type="GO" id="GO:0005874">
    <property type="term" value="C:microtubule"/>
    <property type="evidence" value="ECO:0007669"/>
    <property type="project" value="UniProtKB-KW"/>
</dbReference>
<reference evidence="13" key="2">
    <citation type="submission" date="2025-08" db="UniProtKB">
        <authorList>
            <consortium name="Ensembl"/>
        </authorList>
    </citation>
    <scope>IDENTIFICATION</scope>
</reference>
<evidence type="ECO:0000256" key="3">
    <source>
        <dbReference type="ARBA" id="ARBA00022490"/>
    </source>
</evidence>
<dbReference type="PANTHER" id="PTHR19336">
    <property type="entry name" value="UNCHARACTERIZED DUF1167"/>
    <property type="match status" value="1"/>
</dbReference>
<dbReference type="GO" id="GO:0043015">
    <property type="term" value="F:gamma-tubulin binding"/>
    <property type="evidence" value="ECO:0007669"/>
    <property type="project" value="InterPro"/>
</dbReference>
<dbReference type="FunCoup" id="A0A5F8GS83">
    <property type="interactions" value="114"/>
</dbReference>
<keyword evidence="14" id="KW-1185">Reference proteome</keyword>
<dbReference type="Proteomes" id="UP000002280">
    <property type="component" value="Chromosome 2"/>
</dbReference>
<dbReference type="InParanoid" id="A0A5F8GS83"/>
<reference evidence="13 14" key="1">
    <citation type="journal article" date="2007" name="Nature">
        <title>Genome of the marsupial Monodelphis domestica reveals innovation in non-coding sequences.</title>
        <authorList>
            <person name="Mikkelsen T.S."/>
            <person name="Wakefield M.J."/>
            <person name="Aken B."/>
            <person name="Amemiya C.T."/>
            <person name="Chang J.L."/>
            <person name="Duke S."/>
            <person name="Garber M."/>
            <person name="Gentles A.J."/>
            <person name="Goodstadt L."/>
            <person name="Heger A."/>
            <person name="Jurka J."/>
            <person name="Kamal M."/>
            <person name="Mauceli E."/>
            <person name="Searle S.M."/>
            <person name="Sharpe T."/>
            <person name="Baker M.L."/>
            <person name="Batzer M.A."/>
            <person name="Benos P.V."/>
            <person name="Belov K."/>
            <person name="Clamp M."/>
            <person name="Cook A."/>
            <person name="Cuff J."/>
            <person name="Das R."/>
            <person name="Davidow L."/>
            <person name="Deakin J.E."/>
            <person name="Fazzari M.J."/>
            <person name="Glass J.L."/>
            <person name="Grabherr M."/>
            <person name="Greally J.M."/>
            <person name="Gu W."/>
            <person name="Hore T.A."/>
            <person name="Huttley G.A."/>
            <person name="Kleber M."/>
            <person name="Jirtle R.L."/>
            <person name="Koina E."/>
            <person name="Lee J.T."/>
            <person name="Mahony S."/>
            <person name="Marra M.A."/>
            <person name="Miller R.D."/>
            <person name="Nicholls R.D."/>
            <person name="Oda M."/>
            <person name="Papenfuss A.T."/>
            <person name="Parra Z.E."/>
            <person name="Pollock D.D."/>
            <person name="Ray D.A."/>
            <person name="Schein J.E."/>
            <person name="Speed T.P."/>
            <person name="Thompson K."/>
            <person name="VandeBerg J.L."/>
            <person name="Wade C.M."/>
            <person name="Walker J.A."/>
            <person name="Waters P.D."/>
            <person name="Webber C."/>
            <person name="Weidman J.R."/>
            <person name="Xie X."/>
            <person name="Zody M.C."/>
            <person name="Baldwin J."/>
            <person name="Abdouelleil A."/>
            <person name="Abdulkadir J."/>
            <person name="Abebe A."/>
            <person name="Abera B."/>
            <person name="Abreu J."/>
            <person name="Acer S.C."/>
            <person name="Aftuck L."/>
            <person name="Alexander A."/>
            <person name="An P."/>
            <person name="Anderson E."/>
            <person name="Anderson S."/>
            <person name="Arachi H."/>
            <person name="Azer M."/>
            <person name="Bachantsang P."/>
            <person name="Barry A."/>
            <person name="Bayul T."/>
            <person name="Berlin A."/>
            <person name="Bessette D."/>
            <person name="Bloom T."/>
            <person name="Bloom T."/>
            <person name="Boguslavskiy L."/>
            <person name="Bonnet C."/>
            <person name="Boukhgalter B."/>
            <person name="Bourzgui I."/>
            <person name="Brown A."/>
            <person name="Cahill P."/>
            <person name="Channer S."/>
            <person name="Cheshatsang Y."/>
            <person name="Chuda L."/>
            <person name="Citroen M."/>
            <person name="Collymore A."/>
            <person name="Cooke P."/>
            <person name="Costello M."/>
            <person name="D'Aco K."/>
            <person name="Daza R."/>
            <person name="De Haan G."/>
            <person name="DeGray S."/>
            <person name="DeMaso C."/>
            <person name="Dhargay N."/>
            <person name="Dooley K."/>
            <person name="Dooley E."/>
            <person name="Doricent M."/>
            <person name="Dorje P."/>
            <person name="Dorjee K."/>
            <person name="Dupes A."/>
            <person name="Elong R."/>
            <person name="Falk J."/>
            <person name="Farina A."/>
            <person name="Faro S."/>
            <person name="Ferguson D."/>
            <person name="Fisher S."/>
            <person name="Foley C.D."/>
            <person name="Franke A."/>
            <person name="Friedrich D."/>
            <person name="Gadbois L."/>
            <person name="Gearin G."/>
            <person name="Gearin C.R."/>
            <person name="Giannoukos G."/>
            <person name="Goode T."/>
            <person name="Graham J."/>
            <person name="Grandbois E."/>
            <person name="Grewal S."/>
            <person name="Gyaltsen K."/>
            <person name="Hafez N."/>
            <person name="Hagos B."/>
            <person name="Hall J."/>
            <person name="Henson C."/>
            <person name="Hollinger A."/>
            <person name="Honan T."/>
            <person name="Huard M.D."/>
            <person name="Hughes L."/>
            <person name="Hurhula B."/>
            <person name="Husby M.E."/>
            <person name="Kamat A."/>
            <person name="Kanga B."/>
            <person name="Kashin S."/>
            <person name="Khazanovich D."/>
            <person name="Kisner P."/>
            <person name="Lance K."/>
            <person name="Lara M."/>
            <person name="Lee W."/>
            <person name="Lennon N."/>
            <person name="Letendre F."/>
            <person name="LeVine R."/>
            <person name="Lipovsky A."/>
            <person name="Liu X."/>
            <person name="Liu J."/>
            <person name="Liu S."/>
            <person name="Lokyitsang T."/>
            <person name="Lokyitsang Y."/>
            <person name="Lubonja R."/>
            <person name="Lui A."/>
            <person name="MacDonald P."/>
            <person name="Magnisalis V."/>
            <person name="Maru K."/>
            <person name="Matthews C."/>
            <person name="McCusker W."/>
            <person name="McDonough S."/>
            <person name="Mehta T."/>
            <person name="Meldrim J."/>
            <person name="Meneus L."/>
            <person name="Mihai O."/>
            <person name="Mihalev A."/>
            <person name="Mihova T."/>
            <person name="Mittelman R."/>
            <person name="Mlenga V."/>
            <person name="Montmayeur A."/>
            <person name="Mulrain L."/>
            <person name="Navidi A."/>
            <person name="Naylor J."/>
            <person name="Negash T."/>
            <person name="Nguyen T."/>
            <person name="Nguyen N."/>
            <person name="Nicol R."/>
            <person name="Norbu C."/>
            <person name="Norbu N."/>
            <person name="Novod N."/>
            <person name="O'Neill B."/>
            <person name="Osman S."/>
            <person name="Markiewicz E."/>
            <person name="Oyono O.L."/>
            <person name="Patti C."/>
            <person name="Phunkhang P."/>
            <person name="Pierre F."/>
            <person name="Priest M."/>
            <person name="Raghuraman S."/>
            <person name="Rege F."/>
            <person name="Reyes R."/>
            <person name="Rise C."/>
            <person name="Rogov P."/>
            <person name="Ross K."/>
            <person name="Ryan E."/>
            <person name="Settipalli S."/>
            <person name="Shea T."/>
            <person name="Sherpa N."/>
            <person name="Shi L."/>
            <person name="Shih D."/>
            <person name="Sparrow T."/>
            <person name="Spaulding J."/>
            <person name="Stalker J."/>
            <person name="Stange-Thomann N."/>
            <person name="Stavropoulos S."/>
            <person name="Stone C."/>
            <person name="Strader C."/>
            <person name="Tesfaye S."/>
            <person name="Thomson T."/>
            <person name="Thoulutsang Y."/>
            <person name="Thoulutsang D."/>
            <person name="Topham K."/>
            <person name="Topping I."/>
            <person name="Tsamla T."/>
            <person name="Vassiliev H."/>
            <person name="Vo A."/>
            <person name="Wangchuk T."/>
            <person name="Wangdi T."/>
            <person name="Weiand M."/>
            <person name="Wilkinson J."/>
            <person name="Wilson A."/>
            <person name="Yadav S."/>
            <person name="Young G."/>
            <person name="Yu Q."/>
            <person name="Zembek L."/>
            <person name="Zhong D."/>
            <person name="Zimmer A."/>
            <person name="Zwirko Z."/>
            <person name="Jaffe D.B."/>
            <person name="Alvarez P."/>
            <person name="Brockman W."/>
            <person name="Butler J."/>
            <person name="Chin C."/>
            <person name="Gnerre S."/>
            <person name="MacCallum I."/>
            <person name="Graves J.A."/>
            <person name="Ponting C.P."/>
            <person name="Breen M."/>
            <person name="Samollow P.B."/>
            <person name="Lander E.S."/>
            <person name="Lindblad-Toh K."/>
        </authorList>
    </citation>
    <scope>NUCLEOTIDE SEQUENCE [LARGE SCALE GENOMIC DNA]</scope>
</reference>
<dbReference type="OMA" id="LQTMQHY"/>
<dbReference type="Pfam" id="PF06657">
    <property type="entry name" value="Cep57_MT_bd"/>
    <property type="match status" value="1"/>
</dbReference>
<dbReference type="InterPro" id="IPR051756">
    <property type="entry name" value="Centrosomal_MT-associated"/>
</dbReference>
<dbReference type="Pfam" id="PF14073">
    <property type="entry name" value="Cep57_CLD"/>
    <property type="match status" value="1"/>
</dbReference>
<reference evidence="13" key="3">
    <citation type="submission" date="2025-09" db="UniProtKB">
        <authorList>
            <consortium name="Ensembl"/>
        </authorList>
    </citation>
    <scope>IDENTIFICATION</scope>
</reference>
<dbReference type="InterPro" id="IPR025913">
    <property type="entry name" value="Cep57_CLD"/>
</dbReference>
<evidence type="ECO:0000259" key="12">
    <source>
        <dbReference type="Pfam" id="PF14073"/>
    </source>
</evidence>
<keyword evidence="6" id="KW-0206">Cytoskeleton</keyword>
<evidence type="ECO:0000256" key="8">
    <source>
        <dbReference type="ARBA" id="ARBA00042578"/>
    </source>
</evidence>
<comment type="subcellular location">
    <subcellularLocation>
        <location evidence="1">Cytoplasm</location>
        <location evidence="1">Cytoskeleton</location>
        <location evidence="1">Microtubule organizing center</location>
        <location evidence="1">Centrosome</location>
    </subcellularLocation>
</comment>
<dbReference type="AlphaFoldDB" id="A0A5F8GS83"/>
<gene>
    <name evidence="13" type="primary">CEP57L1</name>
</gene>
<evidence type="ECO:0000313" key="14">
    <source>
        <dbReference type="Proteomes" id="UP000002280"/>
    </source>
</evidence>
<evidence type="ECO:0000256" key="10">
    <source>
        <dbReference type="SAM" id="MobiDB-lite"/>
    </source>
</evidence>
<organism evidence="13 14">
    <name type="scientific">Monodelphis domestica</name>
    <name type="common">Gray short-tailed opossum</name>
    <dbReference type="NCBI Taxonomy" id="13616"/>
    <lineage>
        <taxon>Eukaryota</taxon>
        <taxon>Metazoa</taxon>
        <taxon>Chordata</taxon>
        <taxon>Craniata</taxon>
        <taxon>Vertebrata</taxon>
        <taxon>Euteleostomi</taxon>
        <taxon>Mammalia</taxon>
        <taxon>Metatheria</taxon>
        <taxon>Didelphimorphia</taxon>
        <taxon>Didelphidae</taxon>
        <taxon>Monodelphis</taxon>
    </lineage>
</organism>
<dbReference type="Bgee" id="ENSMODG00000017989">
    <property type="expression patterns" value="Expressed in spermatocyte and 20 other cell types or tissues"/>
</dbReference>
<feature type="domain" description="Cep57 centrosome localisation" evidence="12">
    <location>
        <begin position="50"/>
        <end position="232"/>
    </location>
</feature>
<dbReference type="GeneTree" id="ENSGT00530000063695"/>
<evidence type="ECO:0000256" key="4">
    <source>
        <dbReference type="ARBA" id="ARBA00022701"/>
    </source>
</evidence>
<accession>A0A5F8GS83</accession>
<feature type="compositionally biased region" description="Low complexity" evidence="10">
    <location>
        <begin position="422"/>
        <end position="442"/>
    </location>
</feature>
<keyword evidence="4" id="KW-0493">Microtubule</keyword>
<feature type="domain" description="Cep57 centrosome microtubule-binding" evidence="11">
    <location>
        <begin position="320"/>
        <end position="389"/>
    </location>
</feature>
<dbReference type="GO" id="GO:0005813">
    <property type="term" value="C:centrosome"/>
    <property type="evidence" value="ECO:0000318"/>
    <property type="project" value="GO_Central"/>
</dbReference>
<evidence type="ECO:0000259" key="11">
    <source>
        <dbReference type="Pfam" id="PF06657"/>
    </source>
</evidence>
<evidence type="ECO:0000256" key="6">
    <source>
        <dbReference type="ARBA" id="ARBA00023212"/>
    </source>
</evidence>
<evidence type="ECO:0000256" key="7">
    <source>
        <dbReference type="ARBA" id="ARBA00041218"/>
    </source>
</evidence>
<dbReference type="InterPro" id="IPR024957">
    <property type="entry name" value="Cep57_MT-bd_dom"/>
</dbReference>
<dbReference type="GO" id="GO:0008017">
    <property type="term" value="F:microtubule binding"/>
    <property type="evidence" value="ECO:0000318"/>
    <property type="project" value="GO_Central"/>
</dbReference>
<name>A0A5F8GS83_MONDO</name>
<keyword evidence="3" id="KW-0963">Cytoplasm</keyword>
<proteinExistence type="inferred from homology"/>
<evidence type="ECO:0000313" key="13">
    <source>
        <dbReference type="Ensembl" id="ENSMODP00000050503.1"/>
    </source>
</evidence>
<feature type="region of interest" description="Disordered" evidence="10">
    <location>
        <begin position="394"/>
        <end position="445"/>
    </location>
</feature>
<evidence type="ECO:0000256" key="9">
    <source>
        <dbReference type="SAM" id="Coils"/>
    </source>
</evidence>
<dbReference type="GO" id="GO:0042802">
    <property type="term" value="F:identical protein binding"/>
    <property type="evidence" value="ECO:0007669"/>
    <property type="project" value="Ensembl"/>
</dbReference>
<evidence type="ECO:0000256" key="2">
    <source>
        <dbReference type="ARBA" id="ARBA00008179"/>
    </source>
</evidence>
<feature type="coiled-coil region" evidence="9">
    <location>
        <begin position="55"/>
        <end position="217"/>
    </location>
</feature>
<protein>
    <recommendedName>
        <fullName evidence="7">Centrosomal protein 57kDa-like protein 1</fullName>
    </recommendedName>
    <alternativeName>
        <fullName evidence="8">Cep57-related protein</fullName>
    </alternativeName>
</protein>
<dbReference type="Ensembl" id="ENSMODT00000057019.1">
    <property type="protein sequence ID" value="ENSMODP00000050503.1"/>
    <property type="gene ID" value="ENSMODG00000017989.4"/>
</dbReference>
<keyword evidence="5 9" id="KW-0175">Coiled coil</keyword>
<evidence type="ECO:0000256" key="1">
    <source>
        <dbReference type="ARBA" id="ARBA00004300"/>
    </source>
</evidence>
<sequence length="468" mass="53554">MMYADLKHSVIGSYRKPPDKITDPSFIYCGEAPWKHPSNKLPFSTPNTPALLLALKTLQDKIQQLVIERAQAEENLSALSQEAEQYKKALQDENNERDLAHQELIKQRKDISTQLLAAQTRCSILEKQLALTKKMVLNAEQEKNVALEQQMNSFFLLYKQEKDQNQMKLNAKLEKLEVLEKECFRLTTTQKTAEEKIKYLEEKLLEEEHQRKLVQDRAAQLQTGLEINRILMSSVLPSQLIKRKKSAKKIKCSKRGLQQTHSKFGAIGKSASVSHSANTSVQTLLNLMKHGSSPSLQGCPEATERRAISKRTVRCRPTSSYSSVGDGLSDLLMAMQDELDQMITEHEELLKQVQESPVLLVNEDLECELGCLARKMEMKGEQIHKLKKYQEHVNKLQQKSQNEKSEASSIQPEDEDQKETKNVPVTVVTKKGTNKTKPPQKNFSCQMPHKCFQKIQMTLRKDDVKWEQ</sequence>
<dbReference type="PANTHER" id="PTHR19336:SF10">
    <property type="entry name" value="CENTROSOMAL PROTEIN CEP57L1"/>
    <property type="match status" value="1"/>
</dbReference>
<dbReference type="Gene3D" id="1.20.58.90">
    <property type="match status" value="1"/>
</dbReference>